<sequence>MIYEFPIYEFNVDLVDVNLQFLDEDEDCEFVDGIDDENTTEIFRRLISAFPSRVKCVAHTANIRRVSKAKKARESTNIHIKGDVNTPTKTLPLAWLDESLDEEVAEGTGAFPGFSDCAPTSAGNC</sequence>
<name>A0A915CR23_9BILA</name>
<keyword evidence="1" id="KW-1185">Reference proteome</keyword>
<reference evidence="2" key="1">
    <citation type="submission" date="2022-11" db="UniProtKB">
        <authorList>
            <consortium name="WormBaseParasite"/>
        </authorList>
    </citation>
    <scope>IDENTIFICATION</scope>
</reference>
<dbReference type="AlphaFoldDB" id="A0A915CR23"/>
<evidence type="ECO:0000313" key="1">
    <source>
        <dbReference type="Proteomes" id="UP000887574"/>
    </source>
</evidence>
<evidence type="ECO:0000313" key="2">
    <source>
        <dbReference type="WBParaSite" id="jg11694"/>
    </source>
</evidence>
<dbReference type="WBParaSite" id="jg11694">
    <property type="protein sequence ID" value="jg11694"/>
    <property type="gene ID" value="jg11694"/>
</dbReference>
<dbReference type="Proteomes" id="UP000887574">
    <property type="component" value="Unplaced"/>
</dbReference>
<organism evidence="1 2">
    <name type="scientific">Ditylenchus dipsaci</name>
    <dbReference type="NCBI Taxonomy" id="166011"/>
    <lineage>
        <taxon>Eukaryota</taxon>
        <taxon>Metazoa</taxon>
        <taxon>Ecdysozoa</taxon>
        <taxon>Nematoda</taxon>
        <taxon>Chromadorea</taxon>
        <taxon>Rhabditida</taxon>
        <taxon>Tylenchina</taxon>
        <taxon>Tylenchomorpha</taxon>
        <taxon>Sphaerularioidea</taxon>
        <taxon>Anguinidae</taxon>
        <taxon>Anguininae</taxon>
        <taxon>Ditylenchus</taxon>
    </lineage>
</organism>
<proteinExistence type="predicted"/>
<accession>A0A915CR23</accession>
<protein>
    <submittedName>
        <fullName evidence="2">Uncharacterized protein</fullName>
    </submittedName>
</protein>